<evidence type="ECO:0000313" key="4">
    <source>
        <dbReference type="Proteomes" id="UP000315471"/>
    </source>
</evidence>
<dbReference type="InterPro" id="IPR045584">
    <property type="entry name" value="Pilin-like"/>
</dbReference>
<dbReference type="AlphaFoldDB" id="A0A5C6E7T1"/>
<protein>
    <recommendedName>
        <fullName evidence="2">DUF1559 domain-containing protein</fullName>
    </recommendedName>
</protein>
<reference evidence="3 4" key="1">
    <citation type="submission" date="2019-02" db="EMBL/GenBank/DDBJ databases">
        <title>Deep-cultivation of Planctomycetes and their phenomic and genomic characterization uncovers novel biology.</title>
        <authorList>
            <person name="Wiegand S."/>
            <person name="Jogler M."/>
            <person name="Boedeker C."/>
            <person name="Pinto D."/>
            <person name="Vollmers J."/>
            <person name="Rivas-Marin E."/>
            <person name="Kohn T."/>
            <person name="Peeters S.H."/>
            <person name="Heuer A."/>
            <person name="Rast P."/>
            <person name="Oberbeckmann S."/>
            <person name="Bunk B."/>
            <person name="Jeske O."/>
            <person name="Meyerdierks A."/>
            <person name="Storesund J.E."/>
            <person name="Kallscheuer N."/>
            <person name="Luecker S."/>
            <person name="Lage O.M."/>
            <person name="Pohl T."/>
            <person name="Merkel B.J."/>
            <person name="Hornburger P."/>
            <person name="Mueller R.-W."/>
            <person name="Bruemmer F."/>
            <person name="Labrenz M."/>
            <person name="Spormann A.M."/>
            <person name="Op Den Camp H."/>
            <person name="Overmann J."/>
            <person name="Amann R."/>
            <person name="Jetten M.S.M."/>
            <person name="Mascher T."/>
            <person name="Medema M.H."/>
            <person name="Devos D.P."/>
            <person name="Kaster A.-K."/>
            <person name="Ovreas L."/>
            <person name="Rohde M."/>
            <person name="Galperin M.Y."/>
            <person name="Jogler C."/>
        </authorList>
    </citation>
    <scope>NUCLEOTIDE SEQUENCE [LARGE SCALE GENOMIC DNA]</scope>
    <source>
        <strain evidence="3 4">Q31b</strain>
    </source>
</reference>
<dbReference type="InterPro" id="IPR027558">
    <property type="entry name" value="Pre_pil_HX9DG_C"/>
</dbReference>
<keyword evidence="1" id="KW-1133">Transmembrane helix</keyword>
<dbReference type="Gene3D" id="3.30.700.10">
    <property type="entry name" value="Glycoprotein, Type 4 Pilin"/>
    <property type="match status" value="1"/>
</dbReference>
<comment type="caution">
    <text evidence="3">The sequence shown here is derived from an EMBL/GenBank/DDBJ whole genome shotgun (WGS) entry which is preliminary data.</text>
</comment>
<keyword evidence="4" id="KW-1185">Reference proteome</keyword>
<feature type="domain" description="DUF1559" evidence="2">
    <location>
        <begin position="52"/>
        <end position="152"/>
    </location>
</feature>
<evidence type="ECO:0000256" key="1">
    <source>
        <dbReference type="SAM" id="Phobius"/>
    </source>
</evidence>
<organism evidence="3 4">
    <name type="scientific">Novipirellula aureliae</name>
    <dbReference type="NCBI Taxonomy" id="2527966"/>
    <lineage>
        <taxon>Bacteria</taxon>
        <taxon>Pseudomonadati</taxon>
        <taxon>Planctomycetota</taxon>
        <taxon>Planctomycetia</taxon>
        <taxon>Pirellulales</taxon>
        <taxon>Pirellulaceae</taxon>
        <taxon>Novipirellula</taxon>
    </lineage>
</organism>
<gene>
    <name evidence="3" type="ORF">Q31b_12600</name>
</gene>
<dbReference type="NCBIfam" id="TIGR04294">
    <property type="entry name" value="pre_pil_HX9DG"/>
    <property type="match status" value="1"/>
</dbReference>
<dbReference type="InterPro" id="IPR011453">
    <property type="entry name" value="DUF1559"/>
</dbReference>
<proteinExistence type="predicted"/>
<name>A0A5C6E7T1_9BACT</name>
<evidence type="ECO:0000313" key="3">
    <source>
        <dbReference type="EMBL" id="TWU43731.1"/>
    </source>
</evidence>
<keyword evidence="1" id="KW-0472">Membrane</keyword>
<dbReference type="Pfam" id="PF07596">
    <property type="entry name" value="SBP_bac_10"/>
    <property type="match status" value="1"/>
</dbReference>
<sequence length="259" mass="27872">MSGQYPPQQINPRANQNSGSKVVLIVLSCVGGGLALICGCGILLGLLLPAVQAAREAARRMSCSNNIKQIGLAMHNYHSTYDSLPPAYTVDANGRPLHSWRTLLLPFIEQRALYEQIDLSKPWDDPVNLPIAQMVIPTYQCPSTVNDPSYTTYVAIVNPNGVMTGPIPTRFRDITDGLSNTIMVTEADSDLAVPWMSPTDIDLQAFLDSGSARNQGGHLGGAHSLFSDGAVKFITDSADLSLREQLINKADDSLGNAGY</sequence>
<dbReference type="Proteomes" id="UP000315471">
    <property type="component" value="Unassembled WGS sequence"/>
</dbReference>
<dbReference type="RefSeq" id="WP_146598818.1">
    <property type="nucleotide sequence ID" value="NZ_SJPY01000002.1"/>
</dbReference>
<feature type="transmembrane region" description="Helical" evidence="1">
    <location>
        <begin position="22"/>
        <end position="51"/>
    </location>
</feature>
<dbReference type="SUPFAM" id="SSF54523">
    <property type="entry name" value="Pili subunits"/>
    <property type="match status" value="1"/>
</dbReference>
<dbReference type="EMBL" id="SJPY01000002">
    <property type="protein sequence ID" value="TWU43731.1"/>
    <property type="molecule type" value="Genomic_DNA"/>
</dbReference>
<dbReference type="PANTHER" id="PTHR30093:SF2">
    <property type="entry name" value="TYPE II SECRETION SYSTEM PROTEIN H"/>
    <property type="match status" value="1"/>
</dbReference>
<dbReference type="OrthoDB" id="285651at2"/>
<dbReference type="PANTHER" id="PTHR30093">
    <property type="entry name" value="GENERAL SECRETION PATHWAY PROTEIN G"/>
    <property type="match status" value="1"/>
</dbReference>
<evidence type="ECO:0000259" key="2">
    <source>
        <dbReference type="Pfam" id="PF07596"/>
    </source>
</evidence>
<keyword evidence="1" id="KW-0812">Transmembrane</keyword>
<accession>A0A5C6E7T1</accession>